<feature type="domain" description="DUF4178" evidence="1">
    <location>
        <begin position="35"/>
        <end position="193"/>
    </location>
</feature>
<organism evidence="2 3">
    <name type="scientific">Pleionea mediterranea</name>
    <dbReference type="NCBI Taxonomy" id="523701"/>
    <lineage>
        <taxon>Bacteria</taxon>
        <taxon>Pseudomonadati</taxon>
        <taxon>Pseudomonadota</taxon>
        <taxon>Gammaproteobacteria</taxon>
        <taxon>Oceanospirillales</taxon>
        <taxon>Pleioneaceae</taxon>
        <taxon>Pleionea</taxon>
    </lineage>
</organism>
<evidence type="ECO:0000313" key="2">
    <source>
        <dbReference type="EMBL" id="PWK42181.1"/>
    </source>
</evidence>
<reference evidence="2 3" key="1">
    <citation type="submission" date="2018-05" db="EMBL/GenBank/DDBJ databases">
        <title>Genomic Encyclopedia of Type Strains, Phase IV (KMG-IV): sequencing the most valuable type-strain genomes for metagenomic binning, comparative biology and taxonomic classification.</title>
        <authorList>
            <person name="Goeker M."/>
        </authorList>
    </citation>
    <scope>NUCLEOTIDE SEQUENCE [LARGE SCALE GENOMIC DNA]</scope>
    <source>
        <strain evidence="2 3">DSM 25350</strain>
    </source>
</reference>
<dbReference type="Pfam" id="PF13785">
    <property type="entry name" value="DUF4178"/>
    <property type="match status" value="1"/>
</dbReference>
<protein>
    <submittedName>
        <fullName evidence="2">Uncharacterized protein DUF4178</fullName>
    </submittedName>
</protein>
<comment type="caution">
    <text evidence="2">The sequence shown here is derived from an EMBL/GenBank/DDBJ whole genome shotgun (WGS) entry which is preliminary data.</text>
</comment>
<dbReference type="RefSeq" id="WP_170115297.1">
    <property type="nucleotide sequence ID" value="NZ_QGGU01000019.1"/>
</dbReference>
<name>A0A316F915_9GAMM</name>
<dbReference type="EMBL" id="QGGU01000019">
    <property type="protein sequence ID" value="PWK42181.1"/>
    <property type="molecule type" value="Genomic_DNA"/>
</dbReference>
<proteinExistence type="predicted"/>
<gene>
    <name evidence="2" type="ORF">C8D97_11914</name>
</gene>
<dbReference type="AlphaFoldDB" id="A0A316F915"/>
<evidence type="ECO:0000259" key="1">
    <source>
        <dbReference type="Pfam" id="PF13785"/>
    </source>
</evidence>
<accession>A0A316F915</accession>
<evidence type="ECO:0000313" key="3">
    <source>
        <dbReference type="Proteomes" id="UP000245790"/>
    </source>
</evidence>
<dbReference type="Proteomes" id="UP000245790">
    <property type="component" value="Unassembled WGS sequence"/>
</dbReference>
<sequence length="208" mass="24238">MLDIKQRLQEVRGLTLFNPMDKSALKVQSINSHSYLDINNETYKVTGVSRYLDVKWNNFKKRNNDYWVTELQLVHLVSGKSTFIEWEYDDELEIGETLAEVKLRDIQFDGKPLTRAALEYIADEEMGSVTCQGKTYHYVEDDTWAALYYRSNDATPLPVRMYEFASDDDQFLTVEAWEEDDDKPSREAFISRSVKETSVVVLQLGQKH</sequence>
<keyword evidence="3" id="KW-1185">Reference proteome</keyword>
<dbReference type="InterPro" id="IPR025235">
    <property type="entry name" value="DUF4178"/>
</dbReference>